<protein>
    <submittedName>
        <fullName evidence="2">Uncharacterized protein</fullName>
    </submittedName>
</protein>
<feature type="region of interest" description="Disordered" evidence="1">
    <location>
        <begin position="26"/>
        <end position="84"/>
    </location>
</feature>
<reference evidence="2" key="1">
    <citation type="submission" date="2014-09" db="EMBL/GenBank/DDBJ databases">
        <authorList>
            <person name="Magalhaes I.L.F."/>
            <person name="Oliveira U."/>
            <person name="Santos F.R."/>
            <person name="Vidigal T.H.D.A."/>
            <person name="Brescovit A.D."/>
            <person name="Santos A.J."/>
        </authorList>
    </citation>
    <scope>NUCLEOTIDE SEQUENCE</scope>
    <source>
        <tissue evidence="2">Shoot tissue taken approximately 20 cm above the soil surface</tissue>
    </source>
</reference>
<accession>A0A0A9HJ96</accession>
<evidence type="ECO:0000256" key="1">
    <source>
        <dbReference type="SAM" id="MobiDB-lite"/>
    </source>
</evidence>
<evidence type="ECO:0000313" key="2">
    <source>
        <dbReference type="EMBL" id="JAE34931.1"/>
    </source>
</evidence>
<reference evidence="2" key="2">
    <citation type="journal article" date="2015" name="Data Brief">
        <title>Shoot transcriptome of the giant reed, Arundo donax.</title>
        <authorList>
            <person name="Barrero R.A."/>
            <person name="Guerrero F.D."/>
            <person name="Moolhuijzen P."/>
            <person name="Goolsby J.A."/>
            <person name="Tidwell J."/>
            <person name="Bellgard S.E."/>
            <person name="Bellgard M.I."/>
        </authorList>
    </citation>
    <scope>NUCLEOTIDE SEQUENCE</scope>
    <source>
        <tissue evidence="2">Shoot tissue taken approximately 20 cm above the soil surface</tissue>
    </source>
</reference>
<dbReference type="EMBL" id="GBRH01162965">
    <property type="protein sequence ID" value="JAE34931.1"/>
    <property type="molecule type" value="Transcribed_RNA"/>
</dbReference>
<organism evidence="2">
    <name type="scientific">Arundo donax</name>
    <name type="common">Giant reed</name>
    <name type="synonym">Donax arundinaceus</name>
    <dbReference type="NCBI Taxonomy" id="35708"/>
    <lineage>
        <taxon>Eukaryota</taxon>
        <taxon>Viridiplantae</taxon>
        <taxon>Streptophyta</taxon>
        <taxon>Embryophyta</taxon>
        <taxon>Tracheophyta</taxon>
        <taxon>Spermatophyta</taxon>
        <taxon>Magnoliopsida</taxon>
        <taxon>Liliopsida</taxon>
        <taxon>Poales</taxon>
        <taxon>Poaceae</taxon>
        <taxon>PACMAD clade</taxon>
        <taxon>Arundinoideae</taxon>
        <taxon>Arundineae</taxon>
        <taxon>Arundo</taxon>
    </lineage>
</organism>
<sequence length="84" mass="8940">MGTGKRPPAAPPWRRPGAPALASALRHLGASPTPSIRSRPWTRHRHGSAPPLQIRRPRTTAMPPGQESGSGRLQAAHCPPLLPP</sequence>
<name>A0A0A9HJ96_ARUDO</name>
<proteinExistence type="predicted"/>
<dbReference type="AlphaFoldDB" id="A0A0A9HJ96"/>